<evidence type="ECO:0000256" key="8">
    <source>
        <dbReference type="HAMAP-Rule" id="MF_01161"/>
    </source>
</evidence>
<dbReference type="PANTHER" id="PTHR43033:SF1">
    <property type="entry name" value="TRNA(ILE)-LYSIDINE SYNTHASE-RELATED"/>
    <property type="match status" value="1"/>
</dbReference>
<dbReference type="InterPro" id="IPR012795">
    <property type="entry name" value="tRNA_Ile_lys_synt_N"/>
</dbReference>
<comment type="domain">
    <text evidence="8">The N-terminal region contains the highly conserved SGGXDS motif, predicted to be a P-loop motif involved in ATP binding.</text>
</comment>
<protein>
    <recommendedName>
        <fullName evidence="8">tRNA(Ile)-lysidine synthase</fullName>
        <ecNumber evidence="8">6.3.4.19</ecNumber>
    </recommendedName>
    <alternativeName>
        <fullName evidence="8">tRNA(Ile)-2-lysyl-cytidine synthase</fullName>
    </alternativeName>
    <alternativeName>
        <fullName evidence="8">tRNA(Ile)-lysidine synthetase</fullName>
    </alternativeName>
</protein>
<dbReference type="RefSeq" id="WP_168927023.1">
    <property type="nucleotide sequence ID" value="NZ_RCNR01000033.1"/>
</dbReference>
<dbReference type="InterPro" id="IPR014729">
    <property type="entry name" value="Rossmann-like_a/b/a_fold"/>
</dbReference>
<reference evidence="10 11" key="1">
    <citation type="journal article" date="2019" name="Mar. Drugs">
        <title>Comparative Genomics and CAZyme Genome Repertoires of Marine Zobellia amurskyensis KMM 3526(T) and Zobellia laminariae KMM 3676(T).</title>
        <authorList>
            <person name="Chernysheva N."/>
            <person name="Bystritskaya E."/>
            <person name="Stenkova A."/>
            <person name="Golovkin I."/>
            <person name="Nedashkovskaya O."/>
            <person name="Isaeva M."/>
        </authorList>
    </citation>
    <scope>NUCLEOTIDE SEQUENCE [LARGE SCALE GENOMIC DNA]</scope>
    <source>
        <strain evidence="10 11">KMM 3526</strain>
    </source>
</reference>
<accession>A0A7X2ZVI6</accession>
<dbReference type="PANTHER" id="PTHR43033">
    <property type="entry name" value="TRNA(ILE)-LYSIDINE SYNTHASE-RELATED"/>
    <property type="match status" value="1"/>
</dbReference>
<keyword evidence="2 8" id="KW-0963">Cytoplasm</keyword>
<dbReference type="GO" id="GO:0006400">
    <property type="term" value="P:tRNA modification"/>
    <property type="evidence" value="ECO:0007669"/>
    <property type="project" value="UniProtKB-UniRule"/>
</dbReference>
<dbReference type="SUPFAM" id="SSF56037">
    <property type="entry name" value="PheT/TilS domain"/>
    <property type="match status" value="1"/>
</dbReference>
<evidence type="ECO:0000256" key="7">
    <source>
        <dbReference type="ARBA" id="ARBA00048539"/>
    </source>
</evidence>
<keyword evidence="5 8" id="KW-0547">Nucleotide-binding</keyword>
<dbReference type="CDD" id="cd01992">
    <property type="entry name" value="TilS_N"/>
    <property type="match status" value="1"/>
</dbReference>
<evidence type="ECO:0000256" key="4">
    <source>
        <dbReference type="ARBA" id="ARBA00022694"/>
    </source>
</evidence>
<name>A0A7X2ZVI6_9FLAO</name>
<evidence type="ECO:0000256" key="5">
    <source>
        <dbReference type="ARBA" id="ARBA00022741"/>
    </source>
</evidence>
<dbReference type="InterPro" id="IPR011063">
    <property type="entry name" value="TilS/TtcA_N"/>
</dbReference>
<proteinExistence type="inferred from homology"/>
<feature type="domain" description="Lysidine-tRNA(Ile) synthetase C-terminal" evidence="9">
    <location>
        <begin position="361"/>
        <end position="433"/>
    </location>
</feature>
<comment type="caution">
    <text evidence="10">The sequence shown here is derived from an EMBL/GenBank/DDBJ whole genome shotgun (WGS) entry which is preliminary data.</text>
</comment>
<evidence type="ECO:0000313" key="10">
    <source>
        <dbReference type="EMBL" id="MUH37183.1"/>
    </source>
</evidence>
<dbReference type="EMBL" id="RCNR01000033">
    <property type="protein sequence ID" value="MUH37183.1"/>
    <property type="molecule type" value="Genomic_DNA"/>
</dbReference>
<organism evidence="10 11">
    <name type="scientific">Zobellia amurskyensis</name>
    <dbReference type="NCBI Taxonomy" id="248905"/>
    <lineage>
        <taxon>Bacteria</taxon>
        <taxon>Pseudomonadati</taxon>
        <taxon>Bacteroidota</taxon>
        <taxon>Flavobacteriia</taxon>
        <taxon>Flavobacteriales</taxon>
        <taxon>Flavobacteriaceae</taxon>
        <taxon>Zobellia</taxon>
    </lineage>
</organism>
<dbReference type="Proteomes" id="UP000540519">
    <property type="component" value="Unassembled WGS sequence"/>
</dbReference>
<dbReference type="GO" id="GO:0032267">
    <property type="term" value="F:tRNA(Ile)-lysidine synthase activity"/>
    <property type="evidence" value="ECO:0007669"/>
    <property type="project" value="UniProtKB-EC"/>
</dbReference>
<evidence type="ECO:0000256" key="3">
    <source>
        <dbReference type="ARBA" id="ARBA00022598"/>
    </source>
</evidence>
<keyword evidence="3 8" id="KW-0436">Ligase</keyword>
<sequence>MLEEFQKHIEANFQNLVQGKFLLACSGGLDSVVLVDLCVKSKLDFAIAHCNFNLRGGASNGDEKFVQGIALSNGIKFFVTNFDTIGYVKNNKVSVQVGARELRYRWFAEVMHENDIKTLVTAHHVDDSLETFLINLSRGTGIDGLSGIPEKTDTLSRPLLRFSRSQILEYAESQNLKWREDASNADTKYLRNKIRHKIVPLLKDLNPSFLKNFTKTQQYLSESAVLVDAHILELKSRLFQEKEGVVRISVQALLDLKPVSVYMHALFKAYGFTEWNDVENLVSAMSGKEIHSKTHRLLKDREFLLLTEIQKDTDAEDCYSVQEGQAEIVEPISIKIESVNELSEKNQNTLYVAKKALKYPLTIRKWKNGDYFYPIGMQGKKKLSKFFKDEKVDVVSKERQWLLCSGEDVVWVIGRRADERFKVNEDTSDILKFTLN</sequence>
<dbReference type="EC" id="6.3.4.19" evidence="8"/>
<dbReference type="NCBIfam" id="TIGR02433">
    <property type="entry name" value="lysidine_TilS_C"/>
    <property type="match status" value="1"/>
</dbReference>
<dbReference type="SUPFAM" id="SSF52402">
    <property type="entry name" value="Adenine nucleotide alpha hydrolases-like"/>
    <property type="match status" value="1"/>
</dbReference>
<keyword evidence="11" id="KW-1185">Reference proteome</keyword>
<dbReference type="InterPro" id="IPR012796">
    <property type="entry name" value="Lysidine-tRNA-synth_C"/>
</dbReference>
<dbReference type="HAMAP" id="MF_01161">
    <property type="entry name" value="tRNA_Ile_lys_synt"/>
    <property type="match status" value="1"/>
</dbReference>
<dbReference type="Pfam" id="PF11734">
    <property type="entry name" value="TilS_C"/>
    <property type="match status" value="1"/>
</dbReference>
<evidence type="ECO:0000313" key="11">
    <source>
        <dbReference type="Proteomes" id="UP000540519"/>
    </source>
</evidence>
<keyword evidence="6 8" id="KW-0067">ATP-binding</keyword>
<comment type="similarity">
    <text evidence="8">Belongs to the tRNA(Ile)-lysidine synthase family.</text>
</comment>
<evidence type="ECO:0000259" key="9">
    <source>
        <dbReference type="SMART" id="SM00977"/>
    </source>
</evidence>
<dbReference type="GO" id="GO:0005737">
    <property type="term" value="C:cytoplasm"/>
    <property type="evidence" value="ECO:0007669"/>
    <property type="project" value="UniProtKB-SubCell"/>
</dbReference>
<gene>
    <name evidence="8 10" type="primary">tilS</name>
    <name evidence="10" type="ORF">D9O36_15125</name>
</gene>
<dbReference type="GO" id="GO:0005524">
    <property type="term" value="F:ATP binding"/>
    <property type="evidence" value="ECO:0007669"/>
    <property type="project" value="UniProtKB-UniRule"/>
</dbReference>
<evidence type="ECO:0000256" key="6">
    <source>
        <dbReference type="ARBA" id="ARBA00022840"/>
    </source>
</evidence>
<comment type="catalytic activity">
    <reaction evidence="7 8">
        <text>cytidine(34) in tRNA(Ile2) + L-lysine + ATP = lysidine(34) in tRNA(Ile2) + AMP + diphosphate + H(+)</text>
        <dbReference type="Rhea" id="RHEA:43744"/>
        <dbReference type="Rhea" id="RHEA-COMP:10625"/>
        <dbReference type="Rhea" id="RHEA-COMP:10670"/>
        <dbReference type="ChEBI" id="CHEBI:15378"/>
        <dbReference type="ChEBI" id="CHEBI:30616"/>
        <dbReference type="ChEBI" id="CHEBI:32551"/>
        <dbReference type="ChEBI" id="CHEBI:33019"/>
        <dbReference type="ChEBI" id="CHEBI:82748"/>
        <dbReference type="ChEBI" id="CHEBI:83665"/>
        <dbReference type="ChEBI" id="CHEBI:456215"/>
        <dbReference type="EC" id="6.3.4.19"/>
    </reaction>
</comment>
<dbReference type="SMART" id="SM00977">
    <property type="entry name" value="TilS_C"/>
    <property type="match status" value="1"/>
</dbReference>
<dbReference type="Gene3D" id="3.40.50.620">
    <property type="entry name" value="HUPs"/>
    <property type="match status" value="1"/>
</dbReference>
<dbReference type="NCBIfam" id="TIGR02432">
    <property type="entry name" value="lysidine_TilS_N"/>
    <property type="match status" value="1"/>
</dbReference>
<keyword evidence="4 8" id="KW-0819">tRNA processing</keyword>
<comment type="subcellular location">
    <subcellularLocation>
        <location evidence="1 8">Cytoplasm</location>
    </subcellularLocation>
</comment>
<comment type="function">
    <text evidence="8">Ligates lysine onto the cytidine present at position 34 of the AUA codon-specific tRNA(Ile) that contains the anticodon CAU, in an ATP-dependent manner. Cytidine is converted to lysidine, thus changing the amino acid specificity of the tRNA from methionine to isoleucine.</text>
</comment>
<dbReference type="Pfam" id="PF01171">
    <property type="entry name" value="ATP_bind_3"/>
    <property type="match status" value="1"/>
</dbReference>
<evidence type="ECO:0000256" key="2">
    <source>
        <dbReference type="ARBA" id="ARBA00022490"/>
    </source>
</evidence>
<dbReference type="AlphaFoldDB" id="A0A7X2ZVI6"/>
<feature type="binding site" evidence="8">
    <location>
        <begin position="26"/>
        <end position="31"/>
    </location>
    <ligand>
        <name>ATP</name>
        <dbReference type="ChEBI" id="CHEBI:30616"/>
    </ligand>
</feature>
<evidence type="ECO:0000256" key="1">
    <source>
        <dbReference type="ARBA" id="ARBA00004496"/>
    </source>
</evidence>
<dbReference type="InterPro" id="IPR012094">
    <property type="entry name" value="tRNA_Ile_lys_synt"/>
</dbReference>